<keyword evidence="3" id="KW-1185">Reference proteome</keyword>
<proteinExistence type="predicted"/>
<protein>
    <submittedName>
        <fullName evidence="2">Uncharacterized protein</fullName>
    </submittedName>
</protein>
<name>A0A378JT00_9GAMM</name>
<gene>
    <name evidence="2" type="ORF">NCTC13316_03026</name>
</gene>
<evidence type="ECO:0000313" key="2">
    <source>
        <dbReference type="EMBL" id="STX52900.1"/>
    </source>
</evidence>
<feature type="region of interest" description="Disordered" evidence="1">
    <location>
        <begin position="596"/>
        <end position="619"/>
    </location>
</feature>
<evidence type="ECO:0000256" key="1">
    <source>
        <dbReference type="SAM" id="MobiDB-lite"/>
    </source>
</evidence>
<evidence type="ECO:0000313" key="3">
    <source>
        <dbReference type="Proteomes" id="UP000254794"/>
    </source>
</evidence>
<reference evidence="2 3" key="1">
    <citation type="submission" date="2018-06" db="EMBL/GenBank/DDBJ databases">
        <authorList>
            <consortium name="Pathogen Informatics"/>
            <person name="Doyle S."/>
        </authorList>
    </citation>
    <scope>NUCLEOTIDE SEQUENCE [LARGE SCALE GENOMIC DNA]</scope>
    <source>
        <strain evidence="2 3">NCTC13316</strain>
    </source>
</reference>
<feature type="region of interest" description="Disordered" evidence="1">
    <location>
        <begin position="516"/>
        <end position="538"/>
    </location>
</feature>
<dbReference type="AlphaFoldDB" id="A0A378JT00"/>
<accession>A0A378JT00</accession>
<sequence>MGWWDKSNEPDNAVGNNSIVSQTTSTGWWDKIKGWGSALWNSNLTAQVTNNVSSFTYNTILKSVELAPATVKTAASVLTHAPTRRIAYNVARILVEDIAPYVAINYVFDSLKKYTQDELIEKDAPWVSTSTFLQTSLALLQVALWAYNTRRKTQATVRMTVVAIEAAKSLSTVNNDLPKQVCIDENCDLFRYVRGNFRDLTTFWATEVALSLVGYLPLGDKIVPVLSVFHRGRYALTMVLPDLCQRHQVEYLKEYAELPITLGIHEFISTTLLSWGIESLTGIPRHYYKPFVAQAMLLTQISVVAHSRLPPPVIQSQRKIIDPVGAYQSFIGFIFDIVSSGLKKQLPLLLQGPPTNIPWQTIYNLAKEVQKNPYTQKIETIILPRMLHSSEAFISDPVIQPYWLYLRERSILALKAIENSKESFLKISKVATVDPGKAAKLMLIKVAVYDPQKAAKLLWLIFGIPKSIGREVLTLLGKKEFMLDLGSIRRKLESLEVKKSLKEVDLSPLAIQLRQADSTKALMPPPPPASEDKEEGKKVDAKAIINPRKNTGTNPAKNIIITSNRPALHKQPTNLIQTKFTPPIVSKLSTNNLRMFNSSESDQQDKSELDSIDGMSLFL</sequence>
<dbReference type="Proteomes" id="UP000254794">
    <property type="component" value="Unassembled WGS sequence"/>
</dbReference>
<dbReference type="RefSeq" id="WP_115332422.1">
    <property type="nucleotide sequence ID" value="NZ_CAAAHP010000003.1"/>
</dbReference>
<dbReference type="EMBL" id="UGOD01000001">
    <property type="protein sequence ID" value="STX52900.1"/>
    <property type="molecule type" value="Genomic_DNA"/>
</dbReference>
<organism evidence="2 3">
    <name type="scientific">Legionella busanensis</name>
    <dbReference type="NCBI Taxonomy" id="190655"/>
    <lineage>
        <taxon>Bacteria</taxon>
        <taxon>Pseudomonadati</taxon>
        <taxon>Pseudomonadota</taxon>
        <taxon>Gammaproteobacteria</taxon>
        <taxon>Legionellales</taxon>
        <taxon>Legionellaceae</taxon>
        <taxon>Legionella</taxon>
    </lineage>
</organism>
<dbReference type="OrthoDB" id="5647240at2"/>